<name>F0RT51_SPHGB</name>
<dbReference type="KEGG" id="sbu:SpiBuddy_2368"/>
<dbReference type="AlphaFoldDB" id="F0RT51"/>
<proteinExistence type="predicted"/>
<evidence type="ECO:0000313" key="1">
    <source>
        <dbReference type="EMBL" id="ADY14183.1"/>
    </source>
</evidence>
<keyword evidence="2" id="KW-1185">Reference proteome</keyword>
<evidence type="ECO:0000313" key="2">
    <source>
        <dbReference type="Proteomes" id="UP000008466"/>
    </source>
</evidence>
<dbReference type="Proteomes" id="UP000008466">
    <property type="component" value="Chromosome"/>
</dbReference>
<reference evidence="2" key="1">
    <citation type="submission" date="2011-02" db="EMBL/GenBank/DDBJ databases">
        <title>Complete sequence of Spirochaeta sp. Buddy.</title>
        <authorList>
            <person name="Lucas S."/>
            <person name="Copeland A."/>
            <person name="Lapidus A."/>
            <person name="Cheng J.-F."/>
            <person name="Goodwin L."/>
            <person name="Pitluck S."/>
            <person name="Zeytun A."/>
            <person name="Detter J.C."/>
            <person name="Han C."/>
            <person name="Tapia R."/>
            <person name="Land M."/>
            <person name="Hauser L."/>
            <person name="Kyrpides N."/>
            <person name="Ivanova N."/>
            <person name="Mikhailova N."/>
            <person name="Pagani I."/>
            <person name="Ritalahti K.M."/>
            <person name="Loeffler F.E."/>
            <person name="Woyke T."/>
        </authorList>
    </citation>
    <scope>NUCLEOTIDE SEQUENCE [LARGE SCALE GENOMIC DNA]</scope>
    <source>
        <strain evidence="2">ATCC BAA-1886 / DSM 22777 / Buddy</strain>
    </source>
</reference>
<accession>F0RT51</accession>
<protein>
    <submittedName>
        <fullName evidence="1">Uncharacterized protein</fullName>
    </submittedName>
</protein>
<organism evidence="1 2">
    <name type="scientific">Sphaerochaeta globosa (strain ATCC BAA-1886 / DSM 22777 / Buddy)</name>
    <name type="common">Spirochaeta sp. (strain Buddy)</name>
    <dbReference type="NCBI Taxonomy" id="158189"/>
    <lineage>
        <taxon>Bacteria</taxon>
        <taxon>Pseudomonadati</taxon>
        <taxon>Spirochaetota</taxon>
        <taxon>Spirochaetia</taxon>
        <taxon>Spirochaetales</taxon>
        <taxon>Sphaerochaetaceae</taxon>
        <taxon>Sphaerochaeta</taxon>
    </lineage>
</organism>
<dbReference type="EMBL" id="CP002541">
    <property type="protein sequence ID" value="ADY14183.1"/>
    <property type="molecule type" value="Genomic_DNA"/>
</dbReference>
<dbReference type="HOGENOM" id="CLU_2556504_0_0_12"/>
<dbReference type="RefSeq" id="WP_013608032.1">
    <property type="nucleotide sequence ID" value="NC_015152.1"/>
</dbReference>
<sequence length="82" mass="9327">MRTEAERKWDKENKVFYGMYLMKSNDMDIITYLDTVKQNGGSVQGAIKEAIRYFLAHSGNNIYTNIAQESKTASDKEGPSLD</sequence>
<gene>
    <name evidence="1" type="ordered locus">SpiBuddy_2368</name>
</gene>